<dbReference type="CDD" id="cd05466">
    <property type="entry name" value="PBP2_LTTR_substrate"/>
    <property type="match status" value="1"/>
</dbReference>
<dbReference type="SUPFAM" id="SSF53850">
    <property type="entry name" value="Periplasmic binding protein-like II"/>
    <property type="match status" value="1"/>
</dbReference>
<evidence type="ECO:0000259" key="5">
    <source>
        <dbReference type="PROSITE" id="PS50931"/>
    </source>
</evidence>
<feature type="domain" description="HTH lysR-type" evidence="5">
    <location>
        <begin position="1"/>
        <end position="58"/>
    </location>
</feature>
<gene>
    <name evidence="6" type="ORF">I8E28_19040</name>
</gene>
<evidence type="ECO:0000256" key="2">
    <source>
        <dbReference type="ARBA" id="ARBA00023015"/>
    </source>
</evidence>
<evidence type="ECO:0000256" key="3">
    <source>
        <dbReference type="ARBA" id="ARBA00023125"/>
    </source>
</evidence>
<dbReference type="Gene3D" id="1.10.10.10">
    <property type="entry name" value="Winged helix-like DNA-binding domain superfamily/Winged helix DNA-binding domain"/>
    <property type="match status" value="1"/>
</dbReference>
<comment type="similarity">
    <text evidence="1">Belongs to the LysR transcriptional regulatory family.</text>
</comment>
<dbReference type="Pfam" id="PF00126">
    <property type="entry name" value="HTH_1"/>
    <property type="match status" value="1"/>
</dbReference>
<dbReference type="PRINTS" id="PR00039">
    <property type="entry name" value="HTHLYSR"/>
</dbReference>
<dbReference type="InterPro" id="IPR000847">
    <property type="entry name" value="LysR_HTH_N"/>
</dbReference>
<dbReference type="InterPro" id="IPR036388">
    <property type="entry name" value="WH-like_DNA-bd_sf"/>
</dbReference>
<keyword evidence="7" id="KW-1185">Reference proteome</keyword>
<dbReference type="InterPro" id="IPR036390">
    <property type="entry name" value="WH_DNA-bd_sf"/>
</dbReference>
<keyword evidence="2" id="KW-0805">Transcription regulation</keyword>
<dbReference type="AlphaFoldDB" id="A0A934Q3W4"/>
<keyword evidence="4" id="KW-0804">Transcription</keyword>
<evidence type="ECO:0000313" key="7">
    <source>
        <dbReference type="Proteomes" id="UP000617041"/>
    </source>
</evidence>
<name>A0A934Q3W4_9BURK</name>
<dbReference type="GO" id="GO:0000976">
    <property type="term" value="F:transcription cis-regulatory region binding"/>
    <property type="evidence" value="ECO:0007669"/>
    <property type="project" value="TreeGrafter"/>
</dbReference>
<dbReference type="SUPFAM" id="SSF46785">
    <property type="entry name" value="Winged helix' DNA-binding domain"/>
    <property type="match status" value="1"/>
</dbReference>
<evidence type="ECO:0000313" key="6">
    <source>
        <dbReference type="EMBL" id="MBK0394708.1"/>
    </source>
</evidence>
<reference evidence="6" key="1">
    <citation type="submission" date="2020-12" db="EMBL/GenBank/DDBJ databases">
        <title>Ramlibacter sp. nov., isolated from a freshwater alga, Cryptomonas.</title>
        <authorList>
            <person name="Kim H.M."/>
            <person name="Jeon C.O."/>
        </authorList>
    </citation>
    <scope>NUCLEOTIDE SEQUENCE</scope>
    <source>
        <strain evidence="6">CrO1</strain>
    </source>
</reference>
<dbReference type="Proteomes" id="UP000617041">
    <property type="component" value="Unassembled WGS sequence"/>
</dbReference>
<dbReference type="Gene3D" id="3.40.190.290">
    <property type="match status" value="1"/>
</dbReference>
<sequence>MQTAWLEDLVALSVTRSFSRAAERRHLTQPAFGRRIRSLEQWAGTPLVLRSRAPVALTPAGDRLVQYAIEAVQAMAQARDDLKGLHSDSREVVTLVAGRTLARTITADWLARVKRKTTAADLRVRTGSMAETLKWLEQGEADFMIAYHHPVIALRLSSAQFLQRTLAHDKLVPMVRSGVVAPPGEAAAKPIPYLAYSEKLALGRLVRDHLVNHAQAPRLTQVIESDSADALLEYALKGLGVAWLPWSLAVNESKAGRVVPFGGKSLQIGFEVRVARPKRRLGPVAEAMWSAVDAA</sequence>
<keyword evidence="3" id="KW-0238">DNA-binding</keyword>
<evidence type="ECO:0000256" key="4">
    <source>
        <dbReference type="ARBA" id="ARBA00023163"/>
    </source>
</evidence>
<accession>A0A934Q3W4</accession>
<dbReference type="PROSITE" id="PS50931">
    <property type="entry name" value="HTH_LYSR"/>
    <property type="match status" value="1"/>
</dbReference>
<protein>
    <submittedName>
        <fullName evidence="6">LysR family transcriptional regulator</fullName>
    </submittedName>
</protein>
<dbReference type="EMBL" id="JAEDAO010000001">
    <property type="protein sequence ID" value="MBK0394708.1"/>
    <property type="molecule type" value="Genomic_DNA"/>
</dbReference>
<dbReference type="Pfam" id="PF03466">
    <property type="entry name" value="LysR_substrate"/>
    <property type="match status" value="1"/>
</dbReference>
<dbReference type="GO" id="GO:0003700">
    <property type="term" value="F:DNA-binding transcription factor activity"/>
    <property type="evidence" value="ECO:0007669"/>
    <property type="project" value="InterPro"/>
</dbReference>
<dbReference type="InterPro" id="IPR005119">
    <property type="entry name" value="LysR_subst-bd"/>
</dbReference>
<dbReference type="RefSeq" id="WP_200789796.1">
    <property type="nucleotide sequence ID" value="NZ_JAEDAO010000001.1"/>
</dbReference>
<organism evidence="6 7">
    <name type="scientific">Ramlibacter algicola</name>
    <dbReference type="NCBI Taxonomy" id="2795217"/>
    <lineage>
        <taxon>Bacteria</taxon>
        <taxon>Pseudomonadati</taxon>
        <taxon>Pseudomonadota</taxon>
        <taxon>Betaproteobacteria</taxon>
        <taxon>Burkholderiales</taxon>
        <taxon>Comamonadaceae</taxon>
        <taxon>Ramlibacter</taxon>
    </lineage>
</organism>
<evidence type="ECO:0000256" key="1">
    <source>
        <dbReference type="ARBA" id="ARBA00009437"/>
    </source>
</evidence>
<comment type="caution">
    <text evidence="6">The sequence shown here is derived from an EMBL/GenBank/DDBJ whole genome shotgun (WGS) entry which is preliminary data.</text>
</comment>
<dbReference type="PANTHER" id="PTHR30126">
    <property type="entry name" value="HTH-TYPE TRANSCRIPTIONAL REGULATOR"/>
    <property type="match status" value="1"/>
</dbReference>
<proteinExistence type="inferred from homology"/>
<dbReference type="PANTHER" id="PTHR30126:SF2">
    <property type="entry name" value="HTH-TYPE TRANSCRIPTIONAL REGULATOR YJIE"/>
    <property type="match status" value="1"/>
</dbReference>